<keyword evidence="8" id="KW-1185">Reference proteome</keyword>
<organism evidence="7 8">
    <name type="scientific">Burkholderia paludis</name>
    <dbReference type="NCBI Taxonomy" id="1506587"/>
    <lineage>
        <taxon>Bacteria</taxon>
        <taxon>Pseudomonadati</taxon>
        <taxon>Pseudomonadota</taxon>
        <taxon>Betaproteobacteria</taxon>
        <taxon>Burkholderiales</taxon>
        <taxon>Burkholderiaceae</taxon>
        <taxon>Burkholderia</taxon>
        <taxon>Burkholderia cepacia complex</taxon>
    </lineage>
</organism>
<protein>
    <submittedName>
        <fullName evidence="7">LysR family transcriptional regulator</fullName>
    </submittedName>
</protein>
<dbReference type="InterPro" id="IPR005119">
    <property type="entry name" value="LysR_subst-bd"/>
</dbReference>
<dbReference type="InterPro" id="IPR000847">
    <property type="entry name" value="LysR_HTH_N"/>
</dbReference>
<dbReference type="PRINTS" id="PR00039">
    <property type="entry name" value="HTHLYSR"/>
</dbReference>
<dbReference type="AlphaFoldDB" id="A0A6J5E1X8"/>
<dbReference type="InterPro" id="IPR036390">
    <property type="entry name" value="WH_DNA-bd_sf"/>
</dbReference>
<dbReference type="Pfam" id="PF03466">
    <property type="entry name" value="LysR_substrate"/>
    <property type="match status" value="1"/>
</dbReference>
<keyword evidence="2" id="KW-0805">Transcription regulation</keyword>
<keyword evidence="3" id="KW-0238">DNA-binding</keyword>
<evidence type="ECO:0000256" key="2">
    <source>
        <dbReference type="ARBA" id="ARBA00023015"/>
    </source>
</evidence>
<sequence length="343" mass="37352">MLTFKQMEALYWIVQLGTFDAAATRLNTTQSAVSKRIQELERAFDLTVFDRAHRSARLTDKGAELFDHAKELLEQRDRVVERMISKEALVRHVRIGVTELTALTWLPRLIAAIQAAYPRVHVEAEVDLTATLRERLAADTIDLIVVPQIHATESFAATVVGEVDNAWMCAAGLVPKRKTALSLADIAQFPLILQGNLSGTGHLYTRFLQEHGVAMQRVLTSNSLIAQIGLALSGLGVSYLPKACVAHLVACEALNIVRTRPALPPVRYVALHRQGQGQTHTLTAEIVRLAARTCDFSTNLLDPGAHTVVDASRIGKVAENVREGPGGPSVNSTPTVKKPSGGR</sequence>
<evidence type="ECO:0000256" key="3">
    <source>
        <dbReference type="ARBA" id="ARBA00023125"/>
    </source>
</evidence>
<dbReference type="PANTHER" id="PTHR30126">
    <property type="entry name" value="HTH-TYPE TRANSCRIPTIONAL REGULATOR"/>
    <property type="match status" value="1"/>
</dbReference>
<evidence type="ECO:0000259" key="6">
    <source>
        <dbReference type="PROSITE" id="PS50931"/>
    </source>
</evidence>
<evidence type="ECO:0000313" key="7">
    <source>
        <dbReference type="EMBL" id="VWC04733.1"/>
    </source>
</evidence>
<name>A0A6J5E1X8_9BURK</name>
<dbReference type="CDD" id="cd05466">
    <property type="entry name" value="PBP2_LTTR_substrate"/>
    <property type="match status" value="1"/>
</dbReference>
<keyword evidence="4" id="KW-0804">Transcription</keyword>
<dbReference type="GO" id="GO:0000976">
    <property type="term" value="F:transcription cis-regulatory region binding"/>
    <property type="evidence" value="ECO:0007669"/>
    <property type="project" value="TreeGrafter"/>
</dbReference>
<dbReference type="Proteomes" id="UP000494330">
    <property type="component" value="Unassembled WGS sequence"/>
</dbReference>
<evidence type="ECO:0000313" key="8">
    <source>
        <dbReference type="Proteomes" id="UP000494330"/>
    </source>
</evidence>
<evidence type="ECO:0000256" key="4">
    <source>
        <dbReference type="ARBA" id="ARBA00023163"/>
    </source>
</evidence>
<dbReference type="EMBL" id="CABVQD010000020">
    <property type="protein sequence ID" value="VWC04733.1"/>
    <property type="molecule type" value="Genomic_DNA"/>
</dbReference>
<dbReference type="Gene3D" id="3.40.190.290">
    <property type="match status" value="1"/>
</dbReference>
<comment type="similarity">
    <text evidence="1">Belongs to the LysR transcriptional regulatory family.</text>
</comment>
<feature type="region of interest" description="Disordered" evidence="5">
    <location>
        <begin position="319"/>
        <end position="343"/>
    </location>
</feature>
<dbReference type="SUPFAM" id="SSF46785">
    <property type="entry name" value="Winged helix' DNA-binding domain"/>
    <property type="match status" value="1"/>
</dbReference>
<dbReference type="InterPro" id="IPR036388">
    <property type="entry name" value="WH-like_DNA-bd_sf"/>
</dbReference>
<dbReference type="PROSITE" id="PS50931">
    <property type="entry name" value="HTH_LYSR"/>
    <property type="match status" value="1"/>
</dbReference>
<proteinExistence type="inferred from homology"/>
<evidence type="ECO:0000256" key="1">
    <source>
        <dbReference type="ARBA" id="ARBA00009437"/>
    </source>
</evidence>
<dbReference type="GO" id="GO:0003700">
    <property type="term" value="F:DNA-binding transcription factor activity"/>
    <property type="evidence" value="ECO:0007669"/>
    <property type="project" value="InterPro"/>
</dbReference>
<dbReference type="Gene3D" id="1.10.10.10">
    <property type="entry name" value="Winged helix-like DNA-binding domain superfamily/Winged helix DNA-binding domain"/>
    <property type="match status" value="1"/>
</dbReference>
<dbReference type="RefSeq" id="WP_235215140.1">
    <property type="nucleotide sequence ID" value="NZ_CABVQD010000020.1"/>
</dbReference>
<evidence type="ECO:0000256" key="5">
    <source>
        <dbReference type="SAM" id="MobiDB-lite"/>
    </source>
</evidence>
<dbReference type="PANTHER" id="PTHR30126:SF77">
    <property type="entry name" value="TRANSCRIPTIONAL REGULATORY PROTEIN"/>
    <property type="match status" value="1"/>
</dbReference>
<reference evidence="7 8" key="1">
    <citation type="submission" date="2019-09" db="EMBL/GenBank/DDBJ databases">
        <authorList>
            <person name="Depoorter E."/>
        </authorList>
    </citation>
    <scope>NUCLEOTIDE SEQUENCE [LARGE SCALE GENOMIC DNA]</scope>
    <source>
        <strain evidence="7">LMG 30113</strain>
    </source>
</reference>
<dbReference type="Pfam" id="PF00126">
    <property type="entry name" value="HTH_1"/>
    <property type="match status" value="1"/>
</dbReference>
<gene>
    <name evidence="7" type="ORF">BPA30113_04918</name>
</gene>
<feature type="domain" description="HTH lysR-type" evidence="6">
    <location>
        <begin position="2"/>
        <end position="59"/>
    </location>
</feature>
<accession>A0A6J5E1X8</accession>
<dbReference type="SUPFAM" id="SSF53850">
    <property type="entry name" value="Periplasmic binding protein-like II"/>
    <property type="match status" value="1"/>
</dbReference>